<dbReference type="GO" id="GO:0008932">
    <property type="term" value="F:lytic endotransglycosylase activity"/>
    <property type="evidence" value="ECO:0007669"/>
    <property type="project" value="TreeGrafter"/>
</dbReference>
<dbReference type="STRING" id="1236973.JCM9157_2604"/>
<accession>W4QV54</accession>
<dbReference type="SMART" id="SM00257">
    <property type="entry name" value="LysM"/>
    <property type="match status" value="2"/>
</dbReference>
<feature type="domain" description="LysM" evidence="2">
    <location>
        <begin position="30"/>
        <end position="73"/>
    </location>
</feature>
<dbReference type="CDD" id="cd00118">
    <property type="entry name" value="LysM"/>
    <property type="match status" value="2"/>
</dbReference>
<evidence type="ECO:0000313" key="4">
    <source>
        <dbReference type="Proteomes" id="UP000018896"/>
    </source>
</evidence>
<proteinExistence type="predicted"/>
<feature type="domain" description="LysM" evidence="2">
    <location>
        <begin position="79"/>
        <end position="122"/>
    </location>
</feature>
<keyword evidence="4" id="KW-1185">Reference proteome</keyword>
<gene>
    <name evidence="3" type="ORF">JCM9157_2604</name>
</gene>
<dbReference type="SUPFAM" id="SSF54106">
    <property type="entry name" value="LysM domain"/>
    <property type="match status" value="2"/>
</dbReference>
<evidence type="ECO:0000313" key="3">
    <source>
        <dbReference type="EMBL" id="GAE35493.1"/>
    </source>
</evidence>
<sequence>MFTKKNAIKMMALTVGVTAMLGLAQGASAATYEVKKGDTLYRIAASNKMTVNELKQMNNLKGNIILPGQKIQVNDAATISYQVKKGDTLYSIATKHNMKVADLKKFNQLKSDRIYTGQKLIVKGSPVVDQSKQTMAKEIKLTVQKGYQFVKEEPGKYQLFSERDKGFFVRVELIDSKAKTADLKKNAQDYLKTTGTVQEVKDLNNVHPFYKGSEFYLLSSNSKVKQSVVVKKVNGQLVKFTLHLLDKEEAEDITPTLLKQLQTIKF</sequence>
<dbReference type="PROSITE" id="PS51782">
    <property type="entry name" value="LYSM"/>
    <property type="match status" value="2"/>
</dbReference>
<protein>
    <submittedName>
        <fullName evidence="3">LysM-repeat proteins and domains</fullName>
    </submittedName>
</protein>
<dbReference type="Proteomes" id="UP000018896">
    <property type="component" value="Unassembled WGS sequence"/>
</dbReference>
<dbReference type="PANTHER" id="PTHR33734">
    <property type="entry name" value="LYSM DOMAIN-CONTAINING GPI-ANCHORED PROTEIN 2"/>
    <property type="match status" value="1"/>
</dbReference>
<feature type="chain" id="PRO_5004849052" evidence="1">
    <location>
        <begin position="30"/>
        <end position="266"/>
    </location>
</feature>
<reference evidence="3 4" key="1">
    <citation type="journal article" date="2014" name="Genome Announc.">
        <title>Draft Genome Sequences of Three Alkaliphilic Bacillus Strains, Bacillus wakoensis JCM 9140T, Bacillus akibai JCM 9157T, and Bacillus hemicellulosilyticus JCM 9152T.</title>
        <authorList>
            <person name="Yuki M."/>
            <person name="Oshima K."/>
            <person name="Suda W."/>
            <person name="Oshida Y."/>
            <person name="Kitamura K."/>
            <person name="Iida T."/>
            <person name="Hattori M."/>
            <person name="Ohkuma M."/>
        </authorList>
    </citation>
    <scope>NUCLEOTIDE SEQUENCE [LARGE SCALE GENOMIC DNA]</scope>
    <source>
        <strain evidence="3 4">JCM 9157</strain>
    </source>
</reference>
<dbReference type="InterPro" id="IPR036779">
    <property type="entry name" value="LysM_dom_sf"/>
</dbReference>
<dbReference type="EMBL" id="BAUV01000019">
    <property type="protein sequence ID" value="GAE35493.1"/>
    <property type="molecule type" value="Genomic_DNA"/>
</dbReference>
<evidence type="ECO:0000259" key="2">
    <source>
        <dbReference type="PROSITE" id="PS51782"/>
    </source>
</evidence>
<comment type="caution">
    <text evidence="3">The sequence shown here is derived from an EMBL/GenBank/DDBJ whole genome shotgun (WGS) entry which is preliminary data.</text>
</comment>
<dbReference type="eggNOG" id="COG1388">
    <property type="taxonomic scope" value="Bacteria"/>
</dbReference>
<dbReference type="Pfam" id="PF01476">
    <property type="entry name" value="LysM"/>
    <property type="match status" value="2"/>
</dbReference>
<keyword evidence="1" id="KW-0732">Signal</keyword>
<dbReference type="InterPro" id="IPR018392">
    <property type="entry name" value="LysM"/>
</dbReference>
<feature type="signal peptide" evidence="1">
    <location>
        <begin position="1"/>
        <end position="29"/>
    </location>
</feature>
<dbReference type="AlphaFoldDB" id="W4QV54"/>
<dbReference type="PANTHER" id="PTHR33734:SF22">
    <property type="entry name" value="MEMBRANE-BOUND LYTIC MUREIN TRANSGLYCOSYLASE D"/>
    <property type="match status" value="1"/>
</dbReference>
<dbReference type="Gene3D" id="3.10.350.10">
    <property type="entry name" value="LysM domain"/>
    <property type="match status" value="2"/>
</dbReference>
<organism evidence="3 4">
    <name type="scientific">Halalkalibacter akibai (strain ATCC 43226 / DSM 21942 / CIP 109018 / JCM 9157 / 1139)</name>
    <name type="common">Bacillus akibai</name>
    <dbReference type="NCBI Taxonomy" id="1236973"/>
    <lineage>
        <taxon>Bacteria</taxon>
        <taxon>Bacillati</taxon>
        <taxon>Bacillota</taxon>
        <taxon>Bacilli</taxon>
        <taxon>Bacillales</taxon>
        <taxon>Bacillaceae</taxon>
        <taxon>Halalkalibacter</taxon>
    </lineage>
</organism>
<evidence type="ECO:0000256" key="1">
    <source>
        <dbReference type="SAM" id="SignalP"/>
    </source>
</evidence>
<dbReference type="RefSeq" id="WP_052013108.1">
    <property type="nucleotide sequence ID" value="NZ_BAUV01000019.1"/>
</dbReference>
<name>W4QV54_HALA3</name>